<evidence type="ECO:0000256" key="4">
    <source>
        <dbReference type="SAM" id="Coils"/>
    </source>
</evidence>
<keyword evidence="2 3" id="KW-0648">Protein biosynthesis</keyword>
<comment type="function">
    <text evidence="3">Responsible for the release of ribosomes from messenger RNA at the termination of protein biosynthesis. May increase the efficiency of translation by recycling ribosomes from one round of translation to another.</text>
</comment>
<sequence length="181" mass="20492">MENIIKSLKEKLQKAKEFFENEIATVRTGRANSILVEDIRVDVYGSPMRIKDIASITIPDATSISVSPWDKSNLKPIETSIQNANLGVGVVNNGETIRVVLPELSLERREEMKKVVLKKCEEAKIAMRNSRREAMDEAKKKEKEVGEDAVERIEKEIQQALDKAIEELDNITERKNKEISG</sequence>
<dbReference type="EMBL" id="DSYQ01000002">
    <property type="protein sequence ID" value="HGT70764.1"/>
    <property type="molecule type" value="Genomic_DNA"/>
</dbReference>
<keyword evidence="4" id="KW-0175">Coiled coil</keyword>
<dbReference type="GO" id="GO:0043023">
    <property type="term" value="F:ribosomal large subunit binding"/>
    <property type="evidence" value="ECO:0007669"/>
    <property type="project" value="TreeGrafter"/>
</dbReference>
<evidence type="ECO:0000259" key="5">
    <source>
        <dbReference type="Pfam" id="PF01765"/>
    </source>
</evidence>
<feature type="domain" description="Ribosome recycling factor" evidence="5">
    <location>
        <begin position="19"/>
        <end position="179"/>
    </location>
</feature>
<dbReference type="CDD" id="cd00520">
    <property type="entry name" value="RRF"/>
    <property type="match status" value="1"/>
</dbReference>
<dbReference type="InterPro" id="IPR023584">
    <property type="entry name" value="Ribosome_recyc_fac_dom"/>
</dbReference>
<comment type="caution">
    <text evidence="6">The sequence shown here is derived from an EMBL/GenBank/DDBJ whole genome shotgun (WGS) entry which is preliminary data.</text>
</comment>
<dbReference type="Gene3D" id="1.10.132.20">
    <property type="entry name" value="Ribosome-recycling factor"/>
    <property type="match status" value="1"/>
</dbReference>
<feature type="coiled-coil region" evidence="4">
    <location>
        <begin position="124"/>
        <end position="174"/>
    </location>
</feature>
<organism evidence="6">
    <name type="scientific">candidate division CPR3 bacterium</name>
    <dbReference type="NCBI Taxonomy" id="2268181"/>
    <lineage>
        <taxon>Bacteria</taxon>
        <taxon>Bacteria division CPR3</taxon>
    </lineage>
</organism>
<dbReference type="NCBIfam" id="TIGR00496">
    <property type="entry name" value="frr"/>
    <property type="match status" value="1"/>
</dbReference>
<dbReference type="SUPFAM" id="SSF55194">
    <property type="entry name" value="Ribosome recycling factor, RRF"/>
    <property type="match status" value="1"/>
</dbReference>
<dbReference type="PANTHER" id="PTHR20982">
    <property type="entry name" value="RIBOSOME RECYCLING FACTOR"/>
    <property type="match status" value="1"/>
</dbReference>
<evidence type="ECO:0000256" key="2">
    <source>
        <dbReference type="ARBA" id="ARBA00022917"/>
    </source>
</evidence>
<gene>
    <name evidence="3" type="primary">frr</name>
    <name evidence="6" type="ORF">ENT43_00710</name>
</gene>
<evidence type="ECO:0000313" key="6">
    <source>
        <dbReference type="EMBL" id="HGT70764.1"/>
    </source>
</evidence>
<dbReference type="GO" id="GO:0005737">
    <property type="term" value="C:cytoplasm"/>
    <property type="evidence" value="ECO:0007669"/>
    <property type="project" value="UniProtKB-SubCell"/>
</dbReference>
<name>A0A7C4R7T0_UNCC3</name>
<evidence type="ECO:0000256" key="1">
    <source>
        <dbReference type="ARBA" id="ARBA00005912"/>
    </source>
</evidence>
<protein>
    <recommendedName>
        <fullName evidence="3">Ribosome-recycling factor</fullName>
        <shortName evidence="3">RRF</shortName>
    </recommendedName>
    <alternativeName>
        <fullName evidence="3">Ribosome-releasing factor</fullName>
    </alternativeName>
</protein>
<dbReference type="InterPro" id="IPR002661">
    <property type="entry name" value="Ribosome_recyc_fac"/>
</dbReference>
<dbReference type="FunFam" id="3.30.1360.40:FF:000001">
    <property type="entry name" value="Ribosome-recycling factor"/>
    <property type="match status" value="1"/>
</dbReference>
<dbReference type="PANTHER" id="PTHR20982:SF3">
    <property type="entry name" value="MITOCHONDRIAL RIBOSOME RECYCLING FACTOR PSEUDO 1"/>
    <property type="match status" value="1"/>
</dbReference>
<keyword evidence="3" id="KW-0963">Cytoplasm</keyword>
<dbReference type="HAMAP" id="MF_00040">
    <property type="entry name" value="RRF"/>
    <property type="match status" value="1"/>
</dbReference>
<proteinExistence type="inferred from homology"/>
<comment type="similarity">
    <text evidence="1 3">Belongs to the RRF family.</text>
</comment>
<comment type="subcellular location">
    <subcellularLocation>
        <location evidence="3">Cytoplasm</location>
    </subcellularLocation>
</comment>
<dbReference type="InterPro" id="IPR036191">
    <property type="entry name" value="RRF_sf"/>
</dbReference>
<dbReference type="GO" id="GO:0006415">
    <property type="term" value="P:translational termination"/>
    <property type="evidence" value="ECO:0007669"/>
    <property type="project" value="UniProtKB-UniRule"/>
</dbReference>
<dbReference type="Pfam" id="PF01765">
    <property type="entry name" value="RRF"/>
    <property type="match status" value="1"/>
</dbReference>
<evidence type="ECO:0000256" key="3">
    <source>
        <dbReference type="HAMAP-Rule" id="MF_00040"/>
    </source>
</evidence>
<dbReference type="Gene3D" id="3.30.1360.40">
    <property type="match status" value="1"/>
</dbReference>
<reference evidence="6" key="1">
    <citation type="journal article" date="2020" name="mSystems">
        <title>Genome- and Community-Level Interaction Insights into Carbon Utilization and Element Cycling Functions of Hydrothermarchaeota in Hydrothermal Sediment.</title>
        <authorList>
            <person name="Zhou Z."/>
            <person name="Liu Y."/>
            <person name="Xu W."/>
            <person name="Pan J."/>
            <person name="Luo Z.H."/>
            <person name="Li M."/>
        </authorList>
    </citation>
    <scope>NUCLEOTIDE SEQUENCE [LARGE SCALE GENOMIC DNA]</scope>
    <source>
        <strain evidence="6">SpSt-579</strain>
    </source>
</reference>
<accession>A0A7C4R7T0</accession>
<dbReference type="AlphaFoldDB" id="A0A7C4R7T0"/>